<evidence type="ECO:0000256" key="1">
    <source>
        <dbReference type="SAM" id="MobiDB-lite"/>
    </source>
</evidence>
<proteinExistence type="predicted"/>
<dbReference type="EMBL" id="VIFY01000066">
    <property type="protein sequence ID" value="TQB72308.1"/>
    <property type="molecule type" value="Genomic_DNA"/>
</dbReference>
<organism evidence="2 3">
    <name type="scientific">Monascus purpureus</name>
    <name type="common">Red mold</name>
    <name type="synonym">Monascus anka</name>
    <dbReference type="NCBI Taxonomy" id="5098"/>
    <lineage>
        <taxon>Eukaryota</taxon>
        <taxon>Fungi</taxon>
        <taxon>Dikarya</taxon>
        <taxon>Ascomycota</taxon>
        <taxon>Pezizomycotina</taxon>
        <taxon>Eurotiomycetes</taxon>
        <taxon>Eurotiomycetidae</taxon>
        <taxon>Eurotiales</taxon>
        <taxon>Aspergillaceae</taxon>
        <taxon>Monascus</taxon>
    </lineage>
</organism>
<feature type="region of interest" description="Disordered" evidence="1">
    <location>
        <begin position="530"/>
        <end position="553"/>
    </location>
</feature>
<accession>A0A507QV79</accession>
<protein>
    <recommendedName>
        <fullName evidence="4">G domain-containing protein</fullName>
    </recommendedName>
</protein>
<dbReference type="SUPFAM" id="SSF52540">
    <property type="entry name" value="P-loop containing nucleoside triphosphate hydrolases"/>
    <property type="match status" value="1"/>
</dbReference>
<dbReference type="InterPro" id="IPR027417">
    <property type="entry name" value="P-loop_NTPase"/>
</dbReference>
<evidence type="ECO:0008006" key="4">
    <source>
        <dbReference type="Google" id="ProtNLM"/>
    </source>
</evidence>
<keyword evidence="3" id="KW-1185">Reference proteome</keyword>
<name>A0A507QV79_MONPU</name>
<sequence length="553" mass="62905">MAARLMASNSLKSKSPRWDEPRLISLEKLAPGFSPKFLSSTGENQEDMSLKIARPSLSDSLLKGDVTADQGIRYLESSKQLPPVCNRCHDLMYHNKSDKLPTRAPTIRAIRRYLQDSPYENNRVYHVMDAADFPMSLLKHIWKVLELEKLRSRNRRQRTRKGQNKPSVCFLITRADLLGPTRPIVNSKVEYMRRVLRTALGKEGEHVRLGNFRLISSHRGWWTKECKESIREHGGGIWVIGKTNVGKSSFIEACFPKEPGNLKKIAKVARLREEKGEFPWKADGTKLDPDSLLPPAPPEEMFPVFPVVSPMPGTTAAPIRIPFGGGRGELFDLPGLYRGGLEEFVREEHQRDLVMTKRIKPVQYVIKPGQSLLLGGGLVRVTPVDPDGVVLVAAFLPIEVHITSTEKAIEMQNQKRPYPGKSIVNSGIEEHMRSAGVFELPWEVTRNHLPRKLSKIEDLDQLILPYKVFSVDMLVEGCGWLELWAQIRTRTHDEEFRPKVEVFSPEGRHIGWREPLGAWGTHMEKISRDKERMKGIGRRSISRKKRAAHSKKL</sequence>
<dbReference type="PANTHER" id="PTHR46434">
    <property type="entry name" value="GENETIC INTERACTOR OF PROHIBITINS 3, MITOCHONDRIAL"/>
    <property type="match status" value="1"/>
</dbReference>
<dbReference type="AlphaFoldDB" id="A0A507QV79"/>
<evidence type="ECO:0000313" key="2">
    <source>
        <dbReference type="EMBL" id="TQB72308.1"/>
    </source>
</evidence>
<dbReference type="Proteomes" id="UP000319663">
    <property type="component" value="Unassembled WGS sequence"/>
</dbReference>
<gene>
    <name evidence="2" type="ORF">MPDQ_006902</name>
</gene>
<comment type="caution">
    <text evidence="2">The sequence shown here is derived from an EMBL/GenBank/DDBJ whole genome shotgun (WGS) entry which is preliminary data.</text>
</comment>
<dbReference type="PANTHER" id="PTHR46434:SF1">
    <property type="entry name" value="GENETIC INTERACTOR OF PROHIBITINS 3, MITOCHONDRIAL"/>
    <property type="match status" value="1"/>
</dbReference>
<evidence type="ECO:0000313" key="3">
    <source>
        <dbReference type="Proteomes" id="UP000319663"/>
    </source>
</evidence>
<dbReference type="GO" id="GO:0005739">
    <property type="term" value="C:mitochondrion"/>
    <property type="evidence" value="ECO:0007669"/>
    <property type="project" value="TreeGrafter"/>
</dbReference>
<dbReference type="InterPro" id="IPR050896">
    <property type="entry name" value="Mito_lipid_metab_GTPase"/>
</dbReference>
<dbReference type="STRING" id="5098.A0A507QV79"/>
<dbReference type="Gene3D" id="3.40.50.300">
    <property type="entry name" value="P-loop containing nucleotide triphosphate hydrolases"/>
    <property type="match status" value="1"/>
</dbReference>
<reference evidence="2 3" key="1">
    <citation type="submission" date="2019-06" db="EMBL/GenBank/DDBJ databases">
        <title>Wine fermentation using esterase from Monascus purpureus.</title>
        <authorList>
            <person name="Geng C."/>
            <person name="Zhang Y."/>
        </authorList>
    </citation>
    <scope>NUCLEOTIDE SEQUENCE [LARGE SCALE GENOMIC DNA]</scope>
    <source>
        <strain evidence="2">HQ1</strain>
    </source>
</reference>
<feature type="compositionally biased region" description="Basic residues" evidence="1">
    <location>
        <begin position="535"/>
        <end position="553"/>
    </location>
</feature>